<protein>
    <submittedName>
        <fullName evidence="1">Uncharacterized protein</fullName>
    </submittedName>
</protein>
<dbReference type="GeneID" id="89289804"/>
<sequence>MAGVGRFQVMALLQAARYYRLKGNLEKAKSWGLNRAVFYAWAKHYGPRGWRRAARLDELLRRTGSTEAGAGRRCPEGMVEELGECVAVGRRGWYAMGGEEQTPRDFDREVAARVSRVVPWEKAWKAALEYVSLFPEWVLRDPQRFYRLVYEPVRDTFFISLLRGEKPRPPRSILERLESLEKMASKAGRQVGLDAFIKREASQREQSSGDSGDS</sequence>
<keyword evidence="2" id="KW-1185">Reference proteome</keyword>
<reference evidence="1 2" key="1">
    <citation type="submission" date="2023-09" db="EMBL/GenBank/DDBJ databases">
        <title>Pyrofollis japonicus gen. nov. sp. nov., a novel member of the family Pyrodictiaceae isolated from the Iheya North hydrothermal field.</title>
        <authorList>
            <person name="Miyazaki U."/>
            <person name="Sanari M."/>
            <person name="Tame A."/>
            <person name="Kitajima M."/>
            <person name="Okamoto A."/>
            <person name="Sawayama S."/>
            <person name="Miyazaki J."/>
            <person name="Takai K."/>
            <person name="Nakagawa S."/>
        </authorList>
    </citation>
    <scope>NUCLEOTIDE SEQUENCE [LARGE SCALE GENOMIC DNA]</scope>
    <source>
        <strain evidence="1 2">AV2</strain>
    </source>
</reference>
<evidence type="ECO:0000313" key="2">
    <source>
        <dbReference type="Proteomes" id="UP001341135"/>
    </source>
</evidence>
<evidence type="ECO:0000313" key="1">
    <source>
        <dbReference type="EMBL" id="BES82228.1"/>
    </source>
</evidence>
<dbReference type="RefSeq" id="WP_338249349.1">
    <property type="nucleotide sequence ID" value="NZ_AP028907.1"/>
</dbReference>
<proteinExistence type="predicted"/>
<gene>
    <name evidence="1" type="ORF">PABY_17950</name>
</gene>
<organism evidence="1 2">
    <name type="scientific">Pyrodictium abyssi</name>
    <dbReference type="NCBI Taxonomy" id="54256"/>
    <lineage>
        <taxon>Archaea</taxon>
        <taxon>Thermoproteota</taxon>
        <taxon>Thermoprotei</taxon>
        <taxon>Desulfurococcales</taxon>
        <taxon>Pyrodictiaceae</taxon>
        <taxon>Pyrodictium</taxon>
    </lineage>
</organism>
<dbReference type="EMBL" id="AP028907">
    <property type="protein sequence ID" value="BES82228.1"/>
    <property type="molecule type" value="Genomic_DNA"/>
</dbReference>
<dbReference type="Proteomes" id="UP001341135">
    <property type="component" value="Chromosome"/>
</dbReference>
<accession>A0ABM8IZM4</accession>
<name>A0ABM8IZM4_9CREN</name>